<dbReference type="Pfam" id="PF19934">
    <property type="entry name" value="DUF6397"/>
    <property type="match status" value="2"/>
</dbReference>
<feature type="compositionally biased region" description="Pro residues" evidence="1">
    <location>
        <begin position="311"/>
        <end position="321"/>
    </location>
</feature>
<dbReference type="AlphaFoldDB" id="A0A919BXF0"/>
<feature type="region of interest" description="Disordered" evidence="1">
    <location>
        <begin position="305"/>
        <end position="394"/>
    </location>
</feature>
<evidence type="ECO:0000256" key="1">
    <source>
        <dbReference type="SAM" id="MobiDB-lite"/>
    </source>
</evidence>
<feature type="compositionally biased region" description="Low complexity" evidence="1">
    <location>
        <begin position="376"/>
        <end position="387"/>
    </location>
</feature>
<keyword evidence="3" id="KW-1185">Reference proteome</keyword>
<accession>A0A919BXF0</accession>
<dbReference type="EMBL" id="BNBE01000004">
    <property type="protein sequence ID" value="GHG26177.1"/>
    <property type="molecule type" value="Genomic_DNA"/>
</dbReference>
<comment type="caution">
    <text evidence="2">The sequence shown here is derived from an EMBL/GenBank/DDBJ whole genome shotgun (WGS) entry which is preliminary data.</text>
</comment>
<evidence type="ECO:0000313" key="2">
    <source>
        <dbReference type="EMBL" id="GHG26177.1"/>
    </source>
</evidence>
<feature type="region of interest" description="Disordered" evidence="1">
    <location>
        <begin position="38"/>
        <end position="106"/>
    </location>
</feature>
<reference evidence="2" key="2">
    <citation type="submission" date="2020-09" db="EMBL/GenBank/DDBJ databases">
        <authorList>
            <person name="Sun Q."/>
            <person name="Ohkuma M."/>
        </authorList>
    </citation>
    <scope>NUCLEOTIDE SEQUENCE</scope>
    <source>
        <strain evidence="2">JCM 4122</strain>
    </source>
</reference>
<gene>
    <name evidence="2" type="ORF">GCM10017667_73090</name>
</gene>
<protein>
    <submittedName>
        <fullName evidence="2">Uncharacterized protein</fullName>
    </submittedName>
</protein>
<sequence length="394" mass="42711">MTVDETMWTVAPARAAEELELRREEFRLAVRLGLIRTIPSPPPGTGAETNGDADVGAEGTARGRPGNRDGAGLGAGDPSEVRPRVRPRARSGGWEAVGWDQPPERRPVERAEIDRLKAAPDFPAGLRDRVRAVGAGEAAALLSVAPTRFARLVRTGHLSPVRFYLNRYRSVIWLYVAAEVTAFGEAHPELLTGRLPVALREREAAGEDLRARNWRSRHLALLLRGTADPWARAAAIASLLDPDRLAETVDDPHERALLDRLRPAPPPGLPLAGTARETAERLLRADGPDEIRWHRTNLTLALAEARAARPAPTPSPAPAPVPEERSLPQAAPPRGAPPQTAPAYRPPGRPRARNTHPPGGPSRPRRPGLLERLRRSLPGGTAAAGAWRGRRDWG</sequence>
<organism evidence="2 3">
    <name type="scientific">Streptomyces filamentosus</name>
    <name type="common">Streptomyces roseosporus</name>
    <dbReference type="NCBI Taxonomy" id="67294"/>
    <lineage>
        <taxon>Bacteria</taxon>
        <taxon>Bacillati</taxon>
        <taxon>Actinomycetota</taxon>
        <taxon>Actinomycetes</taxon>
        <taxon>Kitasatosporales</taxon>
        <taxon>Streptomycetaceae</taxon>
        <taxon>Streptomyces</taxon>
    </lineage>
</organism>
<name>A0A919BXF0_STRFL</name>
<evidence type="ECO:0000313" key="3">
    <source>
        <dbReference type="Proteomes" id="UP000632849"/>
    </source>
</evidence>
<dbReference type="InterPro" id="IPR045652">
    <property type="entry name" value="DUF6397"/>
</dbReference>
<feature type="compositionally biased region" description="Pro residues" evidence="1">
    <location>
        <begin position="330"/>
        <end position="347"/>
    </location>
</feature>
<dbReference type="Proteomes" id="UP000632849">
    <property type="component" value="Unassembled WGS sequence"/>
</dbReference>
<proteinExistence type="predicted"/>
<reference evidence="2" key="1">
    <citation type="journal article" date="2014" name="Int. J. Syst. Evol. Microbiol.">
        <title>Complete genome sequence of Corynebacterium casei LMG S-19264T (=DSM 44701T), isolated from a smear-ripened cheese.</title>
        <authorList>
            <consortium name="US DOE Joint Genome Institute (JGI-PGF)"/>
            <person name="Walter F."/>
            <person name="Albersmeier A."/>
            <person name="Kalinowski J."/>
            <person name="Ruckert C."/>
        </authorList>
    </citation>
    <scope>NUCLEOTIDE SEQUENCE</scope>
    <source>
        <strain evidence="2">JCM 4122</strain>
    </source>
</reference>